<proteinExistence type="predicted"/>
<organism evidence="3 4">
    <name type="scientific">Salinisphaera hydrothermalis (strain C41B8)</name>
    <dbReference type="NCBI Taxonomy" id="1304275"/>
    <lineage>
        <taxon>Bacteria</taxon>
        <taxon>Pseudomonadati</taxon>
        <taxon>Pseudomonadota</taxon>
        <taxon>Gammaproteobacteria</taxon>
        <taxon>Salinisphaerales</taxon>
        <taxon>Salinisphaeraceae</taxon>
        <taxon>Salinisphaera</taxon>
    </lineage>
</organism>
<dbReference type="PANTHER" id="PTHR35535">
    <property type="entry name" value="HEAT SHOCK PROTEIN HSLJ"/>
    <property type="match status" value="1"/>
</dbReference>
<dbReference type="InterPro" id="IPR007298">
    <property type="entry name" value="Cu-R_lipoprotein_NlpE"/>
</dbReference>
<accession>A0A084IN63</accession>
<dbReference type="eggNOG" id="COG3187">
    <property type="taxonomic scope" value="Bacteria"/>
</dbReference>
<keyword evidence="3" id="KW-0449">Lipoprotein</keyword>
<sequence>MAHVFSTYRWLLGLGFCLALLTAAGCAHRAETSAELGHLPSHYQGTLPCSDCAGIDYSLWLSADHVYVLREHYRSDQPVGDVIETGRWRVRKAVNQLRLTPSDTDARFTSLWRIDGRHGLTALDEHGQPIDSGAHYTLKRAADPIKRHLAGPRWMLVDAPDRPGASPAFIRFDHKTRRVTGSTGCNRLMAHYQRKDDQLHIAQAATTRRACPEQADTEQALDEALRRTRHFETLGRFLLLYGADSDPSPLAVFSAA</sequence>
<keyword evidence="4" id="KW-1185">Reference proteome</keyword>
<dbReference type="OrthoDB" id="5348860at2"/>
<dbReference type="Pfam" id="PF03724">
    <property type="entry name" value="META"/>
    <property type="match status" value="1"/>
</dbReference>
<gene>
    <name evidence="3" type="ORF">C41B8_06167</name>
</gene>
<evidence type="ECO:0000313" key="3">
    <source>
        <dbReference type="EMBL" id="KEZ78147.1"/>
    </source>
</evidence>
<feature type="chain" id="PRO_5001776601" evidence="1">
    <location>
        <begin position="30"/>
        <end position="256"/>
    </location>
</feature>
<dbReference type="InterPro" id="IPR038670">
    <property type="entry name" value="HslJ-like_sf"/>
</dbReference>
<evidence type="ECO:0000259" key="2">
    <source>
        <dbReference type="Pfam" id="PF03724"/>
    </source>
</evidence>
<dbReference type="STRING" id="1304275.C41B8_06167"/>
<feature type="domain" description="DUF306" evidence="2">
    <location>
        <begin position="148"/>
        <end position="246"/>
    </location>
</feature>
<reference evidence="3 4" key="1">
    <citation type="submission" date="2013-03" db="EMBL/GenBank/DDBJ databases">
        <title>Salinisphaera hydrothermalis C41B8 Genome Sequencing.</title>
        <authorList>
            <person name="Li C."/>
            <person name="Lai Q."/>
            <person name="Shao Z."/>
        </authorList>
    </citation>
    <scope>NUCLEOTIDE SEQUENCE [LARGE SCALE GENOMIC DNA]</scope>
    <source>
        <strain evidence="3 4">C41B8</strain>
    </source>
</reference>
<dbReference type="InterPro" id="IPR005184">
    <property type="entry name" value="DUF306_Meta_HslJ"/>
</dbReference>
<feature type="signal peptide" evidence="1">
    <location>
        <begin position="1"/>
        <end position="29"/>
    </location>
</feature>
<evidence type="ECO:0000313" key="4">
    <source>
        <dbReference type="Proteomes" id="UP000028302"/>
    </source>
</evidence>
<dbReference type="AlphaFoldDB" id="A0A084IN63"/>
<evidence type="ECO:0000256" key="1">
    <source>
        <dbReference type="SAM" id="SignalP"/>
    </source>
</evidence>
<dbReference type="Gene3D" id="2.40.128.640">
    <property type="match status" value="1"/>
</dbReference>
<dbReference type="InterPro" id="IPR053147">
    <property type="entry name" value="Hsp_HslJ-like"/>
</dbReference>
<dbReference type="Pfam" id="PF04170">
    <property type="entry name" value="NlpE"/>
    <property type="match status" value="1"/>
</dbReference>
<protein>
    <submittedName>
        <fullName evidence="3">Lipoprotein</fullName>
    </submittedName>
</protein>
<dbReference type="EMBL" id="APNK01000006">
    <property type="protein sequence ID" value="KEZ78147.1"/>
    <property type="molecule type" value="Genomic_DNA"/>
</dbReference>
<name>A0A084IN63_SALHC</name>
<dbReference type="eggNOG" id="COG3015">
    <property type="taxonomic scope" value="Bacteria"/>
</dbReference>
<dbReference type="RefSeq" id="WP_037335567.1">
    <property type="nucleotide sequence ID" value="NZ_APNK01000006.1"/>
</dbReference>
<dbReference type="Proteomes" id="UP000028302">
    <property type="component" value="Unassembled WGS sequence"/>
</dbReference>
<dbReference type="Gene3D" id="2.40.128.270">
    <property type="match status" value="1"/>
</dbReference>
<dbReference type="PANTHER" id="PTHR35535:SF1">
    <property type="entry name" value="HEAT SHOCK PROTEIN HSLJ"/>
    <property type="match status" value="1"/>
</dbReference>
<comment type="caution">
    <text evidence="3">The sequence shown here is derived from an EMBL/GenBank/DDBJ whole genome shotgun (WGS) entry which is preliminary data.</text>
</comment>
<keyword evidence="1" id="KW-0732">Signal</keyword>